<dbReference type="KEGG" id="mco:MCJ_006010"/>
<dbReference type="InterPro" id="IPR035901">
    <property type="entry name" value="GIY-YIG_endonuc_sf"/>
</dbReference>
<keyword evidence="3" id="KW-1185">Reference proteome</keyword>
<reference evidence="3" key="1">
    <citation type="journal article" date="2009" name="BMC Bioinformatics">
        <title>The Mycoplasma conjunctivae genome sequencing, annotation and analysis.</title>
        <authorList>
            <person name="Calderon-Copete S.P."/>
            <person name="Wigger G."/>
            <person name="Wunderlin C."/>
            <person name="Schmidheini T."/>
            <person name="Frey J."/>
            <person name="Quail M.A."/>
            <person name="Falquet L."/>
        </authorList>
    </citation>
    <scope>NUCLEOTIDE SEQUENCE [LARGE SCALE GENOMIC DNA]</scope>
    <source>
        <strain evidence="3">ATCC 25834 / NCTC 10147 / HRC/581</strain>
    </source>
</reference>
<evidence type="ECO:0000313" key="2">
    <source>
        <dbReference type="EMBL" id="CAT05298.1"/>
    </source>
</evidence>
<dbReference type="eggNOG" id="ENOG5034CDG">
    <property type="taxonomic scope" value="Bacteria"/>
</dbReference>
<gene>
    <name evidence="2" type="ordered locus">MCJ_006010</name>
</gene>
<organism evidence="2 3">
    <name type="scientific">Mesomycoplasma conjunctivae (strain ATCC 25834 / NCTC 10147 / HRC/581)</name>
    <name type="common">Mycoplasma conjunctivae</name>
    <dbReference type="NCBI Taxonomy" id="572263"/>
    <lineage>
        <taxon>Bacteria</taxon>
        <taxon>Bacillati</taxon>
        <taxon>Mycoplasmatota</taxon>
        <taxon>Mycoplasmoidales</taxon>
        <taxon>Metamycoplasmataceae</taxon>
        <taxon>Mesomycoplasma</taxon>
    </lineage>
</organism>
<evidence type="ECO:0000256" key="1">
    <source>
        <dbReference type="SAM" id="Coils"/>
    </source>
</evidence>
<proteinExistence type="predicted"/>
<sequence length="397" mass="48357">MAIFLLQIWIQHTKKNNIAKKFKQENNKDELLDHKNAIEDKSDDELLDKQNEGKESRLLDEYSINKLLQDVHLKQQDFAQALEKDKKNTEIFQAKIPNILKWFEEILAKETKTIPNHTSGIYVLYLKHPNFENELIPFYIGQSVNIRSRFYQHKWKLKQVMSLDNKDQKNTFLYRGSGVDLYSKLYYNINIYNLNLDDLCIQILEEVPKDRLYQKEAEWINDKKSDVLGFNETNFMVAMKTFVWKWEYNNDYNDADIEKIINILIRIFKEGIAFFDEFSYDWFNYGFSYYTLWTQISMYENQENEINKCIDFINRKMQNIEDLDKLKDKIEELHNLYDIFKQQFNTFYSYYLTWFFEKHDILIKTKKKYFEKIQKQRKKLQKYVFKNNKNINSLNKN</sequence>
<name>C5J735_MESCH</name>
<dbReference type="CDD" id="cd00719">
    <property type="entry name" value="GIY-YIG_SF"/>
    <property type="match status" value="1"/>
</dbReference>
<accession>C5J735</accession>
<protein>
    <recommendedName>
        <fullName evidence="4">GIY-YIG domain-containing protein</fullName>
    </recommendedName>
</protein>
<keyword evidence="1" id="KW-0175">Coiled coil</keyword>
<dbReference type="Proteomes" id="UP000001491">
    <property type="component" value="Chromosome"/>
</dbReference>
<evidence type="ECO:0000313" key="3">
    <source>
        <dbReference type="Proteomes" id="UP000001491"/>
    </source>
</evidence>
<dbReference type="Gene3D" id="3.40.1440.10">
    <property type="entry name" value="GIY-YIG endonuclease"/>
    <property type="match status" value="1"/>
</dbReference>
<dbReference type="AlphaFoldDB" id="C5J735"/>
<dbReference type="EMBL" id="FM864216">
    <property type="protein sequence ID" value="CAT05298.1"/>
    <property type="molecule type" value="Genomic_DNA"/>
</dbReference>
<dbReference type="HOGENOM" id="CLU_694116_0_0_14"/>
<evidence type="ECO:0008006" key="4">
    <source>
        <dbReference type="Google" id="ProtNLM"/>
    </source>
</evidence>
<feature type="coiled-coil region" evidence="1">
    <location>
        <begin position="313"/>
        <end position="343"/>
    </location>
</feature>